<protein>
    <submittedName>
        <fullName evidence="2">Uncharacterized protein</fullName>
    </submittedName>
</protein>
<feature type="region of interest" description="Disordered" evidence="1">
    <location>
        <begin position="1"/>
        <end position="50"/>
    </location>
</feature>
<dbReference type="EMBL" id="JBEZAM010000020">
    <property type="protein sequence ID" value="MEU7294915.1"/>
    <property type="molecule type" value="Genomic_DNA"/>
</dbReference>
<name>A0ABV3CXH6_STREX</name>
<organism evidence="2 3">
    <name type="scientific">Streptomyces exfoliatus</name>
    <name type="common">Streptomyces hydrogenans</name>
    <dbReference type="NCBI Taxonomy" id="1905"/>
    <lineage>
        <taxon>Bacteria</taxon>
        <taxon>Bacillati</taxon>
        <taxon>Actinomycetota</taxon>
        <taxon>Actinomycetes</taxon>
        <taxon>Kitasatosporales</taxon>
        <taxon>Streptomycetaceae</taxon>
        <taxon>Streptomyces</taxon>
    </lineage>
</organism>
<feature type="compositionally biased region" description="Basic and acidic residues" evidence="1">
    <location>
        <begin position="30"/>
        <end position="39"/>
    </location>
</feature>
<dbReference type="RefSeq" id="WP_359208600.1">
    <property type="nucleotide sequence ID" value="NZ_JBEZAM010000020.1"/>
</dbReference>
<accession>A0ABV3CXH6</accession>
<evidence type="ECO:0000313" key="3">
    <source>
        <dbReference type="Proteomes" id="UP001551210"/>
    </source>
</evidence>
<reference evidence="2 3" key="1">
    <citation type="submission" date="2024-06" db="EMBL/GenBank/DDBJ databases">
        <title>The Natural Products Discovery Center: Release of the First 8490 Sequenced Strains for Exploring Actinobacteria Biosynthetic Diversity.</title>
        <authorList>
            <person name="Kalkreuter E."/>
            <person name="Kautsar S.A."/>
            <person name="Yang D."/>
            <person name="Bader C.D."/>
            <person name="Teijaro C.N."/>
            <person name="Fluegel L."/>
            <person name="Davis C.M."/>
            <person name="Simpson J.R."/>
            <person name="Lauterbach L."/>
            <person name="Steele A.D."/>
            <person name="Gui C."/>
            <person name="Meng S."/>
            <person name="Li G."/>
            <person name="Viehrig K."/>
            <person name="Ye F."/>
            <person name="Su P."/>
            <person name="Kiefer A.F."/>
            <person name="Nichols A."/>
            <person name="Cepeda A.J."/>
            <person name="Yan W."/>
            <person name="Fan B."/>
            <person name="Jiang Y."/>
            <person name="Adhikari A."/>
            <person name="Zheng C.-J."/>
            <person name="Schuster L."/>
            <person name="Cowan T.M."/>
            <person name="Smanski M.J."/>
            <person name="Chevrette M.G."/>
            <person name="De Carvalho L.P.S."/>
            <person name="Shen B."/>
        </authorList>
    </citation>
    <scope>NUCLEOTIDE SEQUENCE [LARGE SCALE GENOMIC DNA]</scope>
    <source>
        <strain evidence="2 3">NPDC045705</strain>
    </source>
</reference>
<sequence>MTPREPIRGSRRVESSPSLTGSGRTCAPTSERRSAEEQKPAGTPGPDPEAARILRRPAAVDAPGFRAPGPLAPEAFAVFRAALRT</sequence>
<evidence type="ECO:0000313" key="2">
    <source>
        <dbReference type="EMBL" id="MEU7294915.1"/>
    </source>
</evidence>
<keyword evidence="3" id="KW-1185">Reference proteome</keyword>
<gene>
    <name evidence="2" type="ORF">AB0A76_17105</name>
</gene>
<evidence type="ECO:0000256" key="1">
    <source>
        <dbReference type="SAM" id="MobiDB-lite"/>
    </source>
</evidence>
<dbReference type="Proteomes" id="UP001551210">
    <property type="component" value="Unassembled WGS sequence"/>
</dbReference>
<comment type="caution">
    <text evidence="2">The sequence shown here is derived from an EMBL/GenBank/DDBJ whole genome shotgun (WGS) entry which is preliminary data.</text>
</comment>
<proteinExistence type="predicted"/>
<feature type="compositionally biased region" description="Basic and acidic residues" evidence="1">
    <location>
        <begin position="1"/>
        <end position="14"/>
    </location>
</feature>